<sequence>MALDHLAQTQSAMCIVERYLFHHSKWTLLAIFVAFMYLFHQASALRKGRLPPGPRGLPLFGNLFQLNIDAWLTFAEWKEQYGPLVQINVAGQSIVIMNTHKVASDLLDCRGPIYSDRPRFIGAHYVEFFTWMKYLPRSVARWKRDAEEWFRKDTQFFEGLFLEAQHRVESGEARPSFAANLIRDKERYGIPDR</sequence>
<evidence type="ECO:0000256" key="7">
    <source>
        <dbReference type="ARBA" id="ARBA00023033"/>
    </source>
</evidence>
<dbReference type="Proteomes" id="UP001150217">
    <property type="component" value="Unassembled WGS sequence"/>
</dbReference>
<keyword evidence="6" id="KW-0408">Iron</keyword>
<proteinExistence type="inferred from homology"/>
<keyword evidence="5" id="KW-0560">Oxidoreductase</keyword>
<name>A0ABQ8VN14_9AGAR</name>
<dbReference type="EMBL" id="JANVFT010000027">
    <property type="protein sequence ID" value="KAJ4496604.1"/>
    <property type="molecule type" value="Genomic_DNA"/>
</dbReference>
<evidence type="ECO:0000256" key="6">
    <source>
        <dbReference type="ARBA" id="ARBA00023004"/>
    </source>
</evidence>
<keyword evidence="3" id="KW-0349">Heme</keyword>
<evidence type="ECO:0000256" key="2">
    <source>
        <dbReference type="ARBA" id="ARBA00010617"/>
    </source>
</evidence>
<evidence type="ECO:0000313" key="9">
    <source>
        <dbReference type="EMBL" id="KAJ4496604.1"/>
    </source>
</evidence>
<comment type="caution">
    <text evidence="9">The sequence shown here is derived from an EMBL/GenBank/DDBJ whole genome shotgun (WGS) entry which is preliminary data.</text>
</comment>
<evidence type="ECO:0000256" key="1">
    <source>
        <dbReference type="ARBA" id="ARBA00001971"/>
    </source>
</evidence>
<dbReference type="InterPro" id="IPR050364">
    <property type="entry name" value="Cytochrome_P450_fung"/>
</dbReference>
<comment type="similarity">
    <text evidence="2">Belongs to the cytochrome P450 family.</text>
</comment>
<evidence type="ECO:0000256" key="8">
    <source>
        <dbReference type="SAM" id="Phobius"/>
    </source>
</evidence>
<dbReference type="PANTHER" id="PTHR46300:SF1">
    <property type="entry name" value="P450, PUTATIVE (EUROFUNG)-RELATED"/>
    <property type="match status" value="1"/>
</dbReference>
<reference evidence="9" key="1">
    <citation type="submission" date="2022-08" db="EMBL/GenBank/DDBJ databases">
        <title>A Global Phylogenomic Analysis of the Shiitake Genus Lentinula.</title>
        <authorList>
            <consortium name="DOE Joint Genome Institute"/>
            <person name="Sierra-Patev S."/>
            <person name="Min B."/>
            <person name="Naranjo-Ortiz M."/>
            <person name="Looney B."/>
            <person name="Konkel Z."/>
            <person name="Slot J.C."/>
            <person name="Sakamoto Y."/>
            <person name="Steenwyk J.L."/>
            <person name="Rokas A."/>
            <person name="Carro J."/>
            <person name="Camarero S."/>
            <person name="Ferreira P."/>
            <person name="Molpeceres G."/>
            <person name="Ruiz-Duenas F.J."/>
            <person name="Serrano A."/>
            <person name="Henrissat B."/>
            <person name="Drula E."/>
            <person name="Hughes K.W."/>
            <person name="Mata J.L."/>
            <person name="Ishikawa N.K."/>
            <person name="Vargas-Isla R."/>
            <person name="Ushijima S."/>
            <person name="Smith C.A."/>
            <person name="Ahrendt S."/>
            <person name="Andreopoulos W."/>
            <person name="He G."/>
            <person name="Labutti K."/>
            <person name="Lipzen A."/>
            <person name="Ng V."/>
            <person name="Riley R."/>
            <person name="Sandor L."/>
            <person name="Barry K."/>
            <person name="Martinez A.T."/>
            <person name="Xiao Y."/>
            <person name="Gibbons J.G."/>
            <person name="Terashima K."/>
            <person name="Grigoriev I.V."/>
            <person name="Hibbett D.S."/>
        </authorList>
    </citation>
    <scope>NUCLEOTIDE SEQUENCE</scope>
    <source>
        <strain evidence="9">RHP3577 ss4</strain>
    </source>
</reference>
<accession>A0ABQ8VN14</accession>
<comment type="cofactor">
    <cofactor evidence="1">
        <name>heme</name>
        <dbReference type="ChEBI" id="CHEBI:30413"/>
    </cofactor>
</comment>
<evidence type="ECO:0008006" key="11">
    <source>
        <dbReference type="Google" id="ProtNLM"/>
    </source>
</evidence>
<feature type="transmembrane region" description="Helical" evidence="8">
    <location>
        <begin position="20"/>
        <end position="39"/>
    </location>
</feature>
<gene>
    <name evidence="9" type="ORF">C8R41DRAFT_918447</name>
</gene>
<evidence type="ECO:0000256" key="4">
    <source>
        <dbReference type="ARBA" id="ARBA00022723"/>
    </source>
</evidence>
<dbReference type="PANTHER" id="PTHR46300">
    <property type="entry name" value="P450, PUTATIVE (EUROFUNG)-RELATED-RELATED"/>
    <property type="match status" value="1"/>
</dbReference>
<dbReference type="InterPro" id="IPR001128">
    <property type="entry name" value="Cyt_P450"/>
</dbReference>
<dbReference type="Pfam" id="PF00067">
    <property type="entry name" value="p450"/>
    <property type="match status" value="1"/>
</dbReference>
<keyword evidence="8" id="KW-0472">Membrane</keyword>
<keyword evidence="4" id="KW-0479">Metal-binding</keyword>
<dbReference type="InterPro" id="IPR036396">
    <property type="entry name" value="Cyt_P450_sf"/>
</dbReference>
<keyword evidence="8" id="KW-1133">Transmembrane helix</keyword>
<keyword evidence="10" id="KW-1185">Reference proteome</keyword>
<dbReference type="SUPFAM" id="SSF48264">
    <property type="entry name" value="Cytochrome P450"/>
    <property type="match status" value="1"/>
</dbReference>
<keyword evidence="8" id="KW-0812">Transmembrane</keyword>
<organism evidence="9 10">
    <name type="scientific">Lentinula lateritia</name>
    <dbReference type="NCBI Taxonomy" id="40482"/>
    <lineage>
        <taxon>Eukaryota</taxon>
        <taxon>Fungi</taxon>
        <taxon>Dikarya</taxon>
        <taxon>Basidiomycota</taxon>
        <taxon>Agaricomycotina</taxon>
        <taxon>Agaricomycetes</taxon>
        <taxon>Agaricomycetidae</taxon>
        <taxon>Agaricales</taxon>
        <taxon>Marasmiineae</taxon>
        <taxon>Omphalotaceae</taxon>
        <taxon>Lentinula</taxon>
    </lineage>
</organism>
<evidence type="ECO:0000256" key="3">
    <source>
        <dbReference type="ARBA" id="ARBA00022617"/>
    </source>
</evidence>
<protein>
    <recommendedName>
        <fullName evidence="11">Cytochrome P450</fullName>
    </recommendedName>
</protein>
<keyword evidence="7" id="KW-0503">Monooxygenase</keyword>
<evidence type="ECO:0000313" key="10">
    <source>
        <dbReference type="Proteomes" id="UP001150217"/>
    </source>
</evidence>
<evidence type="ECO:0000256" key="5">
    <source>
        <dbReference type="ARBA" id="ARBA00023002"/>
    </source>
</evidence>
<dbReference type="Gene3D" id="1.10.630.10">
    <property type="entry name" value="Cytochrome P450"/>
    <property type="match status" value="2"/>
</dbReference>